<dbReference type="EMBL" id="CP117811">
    <property type="protein sequence ID" value="WDE96143.1"/>
    <property type="molecule type" value="Genomic_DNA"/>
</dbReference>
<evidence type="ECO:0000256" key="4">
    <source>
        <dbReference type="ARBA" id="ARBA00023136"/>
    </source>
</evidence>
<gene>
    <name evidence="8" type="ORF">PQO03_10500</name>
</gene>
<feature type="domain" description="PTS EIIA type-2" evidence="6">
    <location>
        <begin position="480"/>
        <end position="629"/>
    </location>
</feature>
<evidence type="ECO:0000256" key="5">
    <source>
        <dbReference type="SAM" id="Phobius"/>
    </source>
</evidence>
<evidence type="ECO:0000256" key="3">
    <source>
        <dbReference type="ARBA" id="ARBA00022989"/>
    </source>
</evidence>
<dbReference type="Gene3D" id="3.40.930.10">
    <property type="entry name" value="Mannitol-specific EII, Chain A"/>
    <property type="match status" value="1"/>
</dbReference>
<dbReference type="Gene3D" id="1.20.1740.10">
    <property type="entry name" value="Amino acid/polyamine transporter I"/>
    <property type="match status" value="1"/>
</dbReference>
<dbReference type="SUPFAM" id="SSF55804">
    <property type="entry name" value="Phoshotransferase/anion transport protein"/>
    <property type="match status" value="1"/>
</dbReference>
<feature type="transmembrane region" description="Helical" evidence="5">
    <location>
        <begin position="191"/>
        <end position="211"/>
    </location>
</feature>
<proteinExistence type="predicted"/>
<feature type="transmembrane region" description="Helical" evidence="5">
    <location>
        <begin position="332"/>
        <end position="351"/>
    </location>
</feature>
<feature type="transmembrane region" description="Helical" evidence="5">
    <location>
        <begin position="232"/>
        <end position="254"/>
    </location>
</feature>
<reference evidence="8 9" key="1">
    <citation type="submission" date="2023-02" db="EMBL/GenBank/DDBJ databases">
        <title>Genome sequence of Lentisphaera profundi SAORIC-696.</title>
        <authorList>
            <person name="Kim e."/>
            <person name="Cho J.-C."/>
            <person name="Choi A."/>
            <person name="Kang I."/>
        </authorList>
    </citation>
    <scope>NUCLEOTIDE SEQUENCE [LARGE SCALE GENOMIC DNA]</scope>
    <source>
        <strain evidence="8 9">SAORIC-696</strain>
    </source>
</reference>
<name>A0ABY7VSC8_9BACT</name>
<evidence type="ECO:0000313" key="9">
    <source>
        <dbReference type="Proteomes" id="UP001214250"/>
    </source>
</evidence>
<dbReference type="Pfam" id="PF02080">
    <property type="entry name" value="TrkA_C"/>
    <property type="match status" value="1"/>
</dbReference>
<dbReference type="SUPFAM" id="SSF116726">
    <property type="entry name" value="TrkA C-terminal domain-like"/>
    <property type="match status" value="1"/>
</dbReference>
<comment type="subcellular location">
    <subcellularLocation>
        <location evidence="1">Membrane</location>
        <topology evidence="1">Multi-pass membrane protein</topology>
    </subcellularLocation>
</comment>
<feature type="transmembrane region" description="Helical" evidence="5">
    <location>
        <begin position="89"/>
        <end position="117"/>
    </location>
</feature>
<dbReference type="Pfam" id="PF00359">
    <property type="entry name" value="PTS_EIIA_2"/>
    <property type="match status" value="1"/>
</dbReference>
<accession>A0ABY7VSC8</accession>
<evidence type="ECO:0000256" key="1">
    <source>
        <dbReference type="ARBA" id="ARBA00004141"/>
    </source>
</evidence>
<dbReference type="InterPro" id="IPR036721">
    <property type="entry name" value="RCK_C_sf"/>
</dbReference>
<dbReference type="Pfam" id="PF00324">
    <property type="entry name" value="AA_permease"/>
    <property type="match status" value="1"/>
</dbReference>
<keyword evidence="4 5" id="KW-0472">Membrane</keyword>
<dbReference type="PROSITE" id="PS51202">
    <property type="entry name" value="RCK_C"/>
    <property type="match status" value="1"/>
</dbReference>
<dbReference type="InterPro" id="IPR004841">
    <property type="entry name" value="AA-permease/SLC12A_dom"/>
</dbReference>
<dbReference type="PANTHER" id="PTHR42770">
    <property type="entry name" value="AMINO ACID TRANSPORTER-RELATED"/>
    <property type="match status" value="1"/>
</dbReference>
<dbReference type="PANTHER" id="PTHR42770:SF7">
    <property type="entry name" value="MEMBRANE PROTEIN"/>
    <property type="match status" value="1"/>
</dbReference>
<feature type="domain" description="RCK C-terminal" evidence="7">
    <location>
        <begin position="622"/>
        <end position="704"/>
    </location>
</feature>
<dbReference type="InterPro" id="IPR016152">
    <property type="entry name" value="PTrfase/Anion_transptr"/>
</dbReference>
<feature type="transmembrane region" description="Helical" evidence="5">
    <location>
        <begin position="123"/>
        <end position="141"/>
    </location>
</feature>
<keyword evidence="3 5" id="KW-1133">Transmembrane helix</keyword>
<evidence type="ECO:0000256" key="2">
    <source>
        <dbReference type="ARBA" id="ARBA00022692"/>
    </source>
</evidence>
<evidence type="ECO:0000313" key="8">
    <source>
        <dbReference type="EMBL" id="WDE96143.1"/>
    </source>
</evidence>
<feature type="transmembrane region" description="Helical" evidence="5">
    <location>
        <begin position="281"/>
        <end position="305"/>
    </location>
</feature>
<feature type="transmembrane region" description="Helical" evidence="5">
    <location>
        <begin position="153"/>
        <end position="171"/>
    </location>
</feature>
<feature type="transmembrane region" description="Helical" evidence="5">
    <location>
        <begin position="20"/>
        <end position="41"/>
    </location>
</feature>
<sequence length="704" mass="77440">MKELSKDDRLKKNLGLFDVYAICTGAMFSSGFFLLPGLAAAKTGSSVALAYLVAGILILPAMFSKAELSTALPRAGGTYYFLDRSLGPMFGTVGGLGTYLSLSLKTAFALIGIGAYASFFIELPIKPVAVALTVGFVFINITGAKETASLQRFLVVILVTILSYFIVQGSYDVLAVQPEELVAERFDVFFTNGMEGFLSTVGFVFVSYAGLTKVSSVAEEVKNPERNIPLGMMLSLVSTTIFYVLGVMVMVALIDTAEFYQDLTPVATAVSKFDTFIPQNILVGFIVIAALSAFFSTGNAGVMAASRYPMAMARDKLLPDELAKLGKYKTPTLAVVLTGVIMIGFIIFLDAKGIAKLASAFQLLIFMLVNLAVIVMRESRIESYDPGYKSPLYPWMQIAGMGISVVLIIYMGWMAILFTVGMIALCLVWYFRYARKRVSRTGAICHWFQRLGKNQYDELDQEFRGILKEKGLRQDDPFNEVVARAQFLEIDKAETFELVIKEASKMLAERLNVDAAKLEESFLEGTRTGRTPVTRGVALPHMHLMGIDRPEMVIARSKSGMQVDIFDVMGDEMEQETFAIFLLVSPEGNPGLHLRMLAELANRIDQDDFLSRWNEEPNSAHLKQLLLNDGHYMTLSLKSNNGSQKFIGKAIKELGLPEGSLVAMIQRGGQRLVPSGSTILKETDRLIIIGEPKILTKLRALIES</sequence>
<keyword evidence="2 5" id="KW-0812">Transmembrane</keyword>
<dbReference type="InterPro" id="IPR002178">
    <property type="entry name" value="PTS_EIIA_type-2_dom"/>
</dbReference>
<feature type="transmembrane region" description="Helical" evidence="5">
    <location>
        <begin position="47"/>
        <end position="68"/>
    </location>
</feature>
<evidence type="ECO:0000259" key="6">
    <source>
        <dbReference type="PROSITE" id="PS51094"/>
    </source>
</evidence>
<dbReference type="PROSITE" id="PS51094">
    <property type="entry name" value="PTS_EIIA_TYPE_2"/>
    <property type="match status" value="1"/>
</dbReference>
<keyword evidence="9" id="KW-1185">Reference proteome</keyword>
<dbReference type="InterPro" id="IPR050367">
    <property type="entry name" value="APC_superfamily"/>
</dbReference>
<evidence type="ECO:0000259" key="7">
    <source>
        <dbReference type="PROSITE" id="PS51202"/>
    </source>
</evidence>
<dbReference type="InterPro" id="IPR006037">
    <property type="entry name" value="RCK_C"/>
</dbReference>
<dbReference type="Proteomes" id="UP001214250">
    <property type="component" value="Chromosome 1"/>
</dbReference>
<dbReference type="Gene3D" id="3.30.70.1450">
    <property type="entry name" value="Regulator of K+ conductance, C-terminal domain"/>
    <property type="match status" value="1"/>
</dbReference>
<organism evidence="8 9">
    <name type="scientific">Lentisphaera profundi</name>
    <dbReference type="NCBI Taxonomy" id="1658616"/>
    <lineage>
        <taxon>Bacteria</taxon>
        <taxon>Pseudomonadati</taxon>
        <taxon>Lentisphaerota</taxon>
        <taxon>Lentisphaeria</taxon>
        <taxon>Lentisphaerales</taxon>
        <taxon>Lentisphaeraceae</taxon>
        <taxon>Lentisphaera</taxon>
    </lineage>
</organism>
<feature type="transmembrane region" description="Helical" evidence="5">
    <location>
        <begin position="357"/>
        <end position="377"/>
    </location>
</feature>
<feature type="transmembrane region" description="Helical" evidence="5">
    <location>
        <begin position="398"/>
        <end position="431"/>
    </location>
</feature>
<protein>
    <submittedName>
        <fullName evidence="8">Amino acid permease</fullName>
    </submittedName>
</protein>
<dbReference type="RefSeq" id="WP_274150205.1">
    <property type="nucleotide sequence ID" value="NZ_CP117811.1"/>
</dbReference>